<gene>
    <name evidence="1" type="ORF">DS837_11355</name>
</gene>
<dbReference type="EMBL" id="QOKV01000005">
    <property type="protein sequence ID" value="KAA0686282.1"/>
    <property type="molecule type" value="Genomic_DNA"/>
</dbReference>
<organism evidence="1 2">
    <name type="scientific">Azospirillum brasilense</name>
    <dbReference type="NCBI Taxonomy" id="192"/>
    <lineage>
        <taxon>Bacteria</taxon>
        <taxon>Pseudomonadati</taxon>
        <taxon>Pseudomonadota</taxon>
        <taxon>Alphaproteobacteria</taxon>
        <taxon>Rhodospirillales</taxon>
        <taxon>Azospirillaceae</taxon>
        <taxon>Azospirillum</taxon>
    </lineage>
</organism>
<protein>
    <submittedName>
        <fullName evidence="1">Uncharacterized protein</fullName>
    </submittedName>
</protein>
<accession>A0A6L3B1T6</accession>
<dbReference type="AlphaFoldDB" id="A0A6L3B1T6"/>
<name>A0A6L3B1T6_AZOBR</name>
<proteinExistence type="predicted"/>
<comment type="caution">
    <text evidence="1">The sequence shown here is derived from an EMBL/GenBank/DDBJ whole genome shotgun (WGS) entry which is preliminary data.</text>
</comment>
<evidence type="ECO:0000313" key="1">
    <source>
        <dbReference type="EMBL" id="KAA0686282.1"/>
    </source>
</evidence>
<reference evidence="1 2" key="1">
    <citation type="submission" date="2018-07" db="EMBL/GenBank/DDBJ databases">
        <title>Genome sequence of Roseomonas fauriae ATCC 49958.</title>
        <authorList>
            <person name="Sant'Anna F.H."/>
            <person name="Baldani J.I."/>
            <person name="Zilli J.E."/>
            <person name="Reis V.M."/>
            <person name="Hartmann A."/>
            <person name="Cruz L."/>
            <person name="de Souza E.M."/>
            <person name="de Oliveira Pedrosa F."/>
            <person name="Passaglia L.M.P."/>
        </authorList>
    </citation>
    <scope>NUCLEOTIDE SEQUENCE [LARGE SCALE GENOMIC DNA]</scope>
    <source>
        <strain evidence="1 2">ATCC 49958</strain>
    </source>
</reference>
<evidence type="ECO:0000313" key="2">
    <source>
        <dbReference type="Proteomes" id="UP000476837"/>
    </source>
</evidence>
<sequence length="248" mass="27242">MEGERISLLIASVGVPPIWWNAWRLTIRRTAHRASNALQANCQSLKFLYQWAAETGIDIESRMLSGQFLKSHEVASVAGAAVRHLDEVGGDACTKPTNARKVVSLEQVRMGAPVTTKTVHQHTTANRVRTVARSPQWLGQEGSNDLDLEAASKRKAQLDEMVARLKAKVPLTKGWNGVGQREAPPVEAMDRVLEVLDPDSPDNPWKDPRCRSNRSAFKRVAQFLPCAGKQAAVGTRQTIPMGIPDTHG</sequence>
<dbReference type="Proteomes" id="UP000476837">
    <property type="component" value="Unassembled WGS sequence"/>
</dbReference>